<dbReference type="CDD" id="cd03316">
    <property type="entry name" value="MR_like"/>
    <property type="match status" value="1"/>
</dbReference>
<dbReference type="Proteomes" id="UP000317171">
    <property type="component" value="Chromosome"/>
</dbReference>
<proteinExistence type="predicted"/>
<comment type="cofactor">
    <cofactor evidence="1">
        <name>Mg(2+)</name>
        <dbReference type="ChEBI" id="CHEBI:18420"/>
    </cofactor>
</comment>
<dbReference type="SMART" id="SM00922">
    <property type="entry name" value="MR_MLE"/>
    <property type="match status" value="1"/>
</dbReference>
<evidence type="ECO:0000313" key="6">
    <source>
        <dbReference type="Proteomes" id="UP000317171"/>
    </source>
</evidence>
<evidence type="ECO:0000313" key="5">
    <source>
        <dbReference type="EMBL" id="QDT41743.1"/>
    </source>
</evidence>
<evidence type="ECO:0000256" key="3">
    <source>
        <dbReference type="ARBA" id="ARBA00022842"/>
    </source>
</evidence>
<feature type="domain" description="Mandelate racemase/muconate lactonizing enzyme C-terminal" evidence="4">
    <location>
        <begin position="142"/>
        <end position="241"/>
    </location>
</feature>
<dbReference type="InterPro" id="IPR029017">
    <property type="entry name" value="Enolase-like_N"/>
</dbReference>
<dbReference type="OrthoDB" id="9785902at2"/>
<sequence length="357" mass="39906">MKITNYTLHRLHLPLREPIGDSQVRFADHWMTIIELHTDMGHSGVGFQIQQGMPVSSLADMKTQFEYDVWPSLLSGSPIGLAQRITRPRGGNVGGGYLTLSVETALWDLIGKQQQLPLYQVLGGDNPCVPAYGSTLDFPLTDSEFRAKLEQFRKQGFRAIKTKVGHADIAWDLCRLGIVKEVMGDDVCLMVDANEAWSVKETLIRMHTYCDAGHEIFWIEDPITRDDYEGYARLCSQLTNTRVNTGEYLGFSGKRRLLEHNAVDVLNVHGSISTTRSAAWLAADYGVPLSLGNTVLELGVHLAASLPECLFLEYSDLVWNEIAIEPVRFADGYAYAPDRPGHGIELDRDKIDYYSSP</sequence>
<keyword evidence="5" id="KW-0413">Isomerase</keyword>
<dbReference type="InterPro" id="IPR046945">
    <property type="entry name" value="RHMD-like"/>
</dbReference>
<dbReference type="GO" id="GO:0016836">
    <property type="term" value="F:hydro-lyase activity"/>
    <property type="evidence" value="ECO:0007669"/>
    <property type="project" value="TreeGrafter"/>
</dbReference>
<organism evidence="5 6">
    <name type="scientific">Gimesia alba</name>
    <dbReference type="NCBI Taxonomy" id="2527973"/>
    <lineage>
        <taxon>Bacteria</taxon>
        <taxon>Pseudomonadati</taxon>
        <taxon>Planctomycetota</taxon>
        <taxon>Planctomycetia</taxon>
        <taxon>Planctomycetales</taxon>
        <taxon>Planctomycetaceae</taxon>
        <taxon>Gimesia</taxon>
    </lineage>
</organism>
<dbReference type="PANTHER" id="PTHR13794">
    <property type="entry name" value="ENOLASE SUPERFAMILY, MANDELATE RACEMASE"/>
    <property type="match status" value="1"/>
</dbReference>
<dbReference type="InterPro" id="IPR029065">
    <property type="entry name" value="Enolase_C-like"/>
</dbReference>
<keyword evidence="2" id="KW-0479">Metal-binding</keyword>
<protein>
    <submittedName>
        <fullName evidence="5">Mandelate racemase</fullName>
        <ecNumber evidence="5">5.1.2.2</ecNumber>
    </submittedName>
</protein>
<dbReference type="KEGG" id="gaz:Pan241w_18060"/>
<dbReference type="EC" id="5.1.2.2" evidence="5"/>
<dbReference type="EMBL" id="CP036269">
    <property type="protein sequence ID" value="QDT41743.1"/>
    <property type="molecule type" value="Genomic_DNA"/>
</dbReference>
<dbReference type="SFLD" id="SFLDS00001">
    <property type="entry name" value="Enolase"/>
    <property type="match status" value="1"/>
</dbReference>
<evidence type="ECO:0000256" key="2">
    <source>
        <dbReference type="ARBA" id="ARBA00022723"/>
    </source>
</evidence>
<dbReference type="SUPFAM" id="SSF51604">
    <property type="entry name" value="Enolase C-terminal domain-like"/>
    <property type="match status" value="1"/>
</dbReference>
<name>A0A517RD22_9PLAN</name>
<evidence type="ECO:0000256" key="1">
    <source>
        <dbReference type="ARBA" id="ARBA00001946"/>
    </source>
</evidence>
<accession>A0A517RD22</accession>
<dbReference type="Gene3D" id="3.30.390.10">
    <property type="entry name" value="Enolase-like, N-terminal domain"/>
    <property type="match status" value="1"/>
</dbReference>
<dbReference type="AlphaFoldDB" id="A0A517RD22"/>
<dbReference type="Pfam" id="PF13378">
    <property type="entry name" value="MR_MLE_C"/>
    <property type="match status" value="1"/>
</dbReference>
<reference evidence="5 6" key="1">
    <citation type="submission" date="2019-02" db="EMBL/GenBank/DDBJ databases">
        <title>Deep-cultivation of Planctomycetes and their phenomic and genomic characterization uncovers novel biology.</title>
        <authorList>
            <person name="Wiegand S."/>
            <person name="Jogler M."/>
            <person name="Boedeker C."/>
            <person name="Pinto D."/>
            <person name="Vollmers J."/>
            <person name="Rivas-Marin E."/>
            <person name="Kohn T."/>
            <person name="Peeters S.H."/>
            <person name="Heuer A."/>
            <person name="Rast P."/>
            <person name="Oberbeckmann S."/>
            <person name="Bunk B."/>
            <person name="Jeske O."/>
            <person name="Meyerdierks A."/>
            <person name="Storesund J.E."/>
            <person name="Kallscheuer N."/>
            <person name="Luecker S."/>
            <person name="Lage O.M."/>
            <person name="Pohl T."/>
            <person name="Merkel B.J."/>
            <person name="Hornburger P."/>
            <person name="Mueller R.-W."/>
            <person name="Bruemmer F."/>
            <person name="Labrenz M."/>
            <person name="Spormann A.M."/>
            <person name="Op den Camp H."/>
            <person name="Overmann J."/>
            <person name="Amann R."/>
            <person name="Jetten M.S.M."/>
            <person name="Mascher T."/>
            <person name="Medema M.H."/>
            <person name="Devos D.P."/>
            <person name="Kaster A.-K."/>
            <person name="Ovreas L."/>
            <person name="Rohde M."/>
            <person name="Galperin M.Y."/>
            <person name="Jogler C."/>
        </authorList>
    </citation>
    <scope>NUCLEOTIDE SEQUENCE [LARGE SCALE GENOMIC DNA]</scope>
    <source>
        <strain evidence="5 6">Pan241w</strain>
    </source>
</reference>
<dbReference type="Gene3D" id="3.20.20.120">
    <property type="entry name" value="Enolase-like C-terminal domain"/>
    <property type="match status" value="1"/>
</dbReference>
<dbReference type="Pfam" id="PF02746">
    <property type="entry name" value="MR_MLE_N"/>
    <property type="match status" value="1"/>
</dbReference>
<dbReference type="PANTHER" id="PTHR13794:SF58">
    <property type="entry name" value="MITOCHONDRIAL ENOLASE SUPERFAMILY MEMBER 1"/>
    <property type="match status" value="1"/>
</dbReference>
<dbReference type="GO" id="GO:0016052">
    <property type="term" value="P:carbohydrate catabolic process"/>
    <property type="evidence" value="ECO:0007669"/>
    <property type="project" value="TreeGrafter"/>
</dbReference>
<dbReference type="InterPro" id="IPR013342">
    <property type="entry name" value="Mandelate_racemase_C"/>
</dbReference>
<evidence type="ECO:0000259" key="4">
    <source>
        <dbReference type="SMART" id="SM00922"/>
    </source>
</evidence>
<keyword evidence="3" id="KW-0460">Magnesium</keyword>
<dbReference type="SUPFAM" id="SSF54826">
    <property type="entry name" value="Enolase N-terminal domain-like"/>
    <property type="match status" value="1"/>
</dbReference>
<dbReference type="RefSeq" id="WP_145213841.1">
    <property type="nucleotide sequence ID" value="NZ_CP036269.1"/>
</dbReference>
<gene>
    <name evidence="5" type="primary">mdlA</name>
    <name evidence="5" type="ORF">Pan241w_18060</name>
</gene>
<dbReference type="InterPro" id="IPR013341">
    <property type="entry name" value="Mandelate_racemase_N_dom"/>
</dbReference>
<keyword evidence="6" id="KW-1185">Reference proteome</keyword>
<dbReference type="GO" id="GO:0000287">
    <property type="term" value="F:magnesium ion binding"/>
    <property type="evidence" value="ECO:0007669"/>
    <property type="project" value="TreeGrafter"/>
</dbReference>
<dbReference type="GO" id="GO:0018838">
    <property type="term" value="F:mandelate racemase activity"/>
    <property type="evidence" value="ECO:0007669"/>
    <property type="project" value="UniProtKB-EC"/>
</dbReference>
<dbReference type="InterPro" id="IPR036849">
    <property type="entry name" value="Enolase-like_C_sf"/>
</dbReference>